<keyword evidence="2" id="KW-0148">Chlorophyll</keyword>
<evidence type="ECO:0000256" key="9">
    <source>
        <dbReference type="ARBA" id="ARBA00023276"/>
    </source>
</evidence>
<keyword evidence="3" id="KW-0602">Photosynthesis</keyword>
<dbReference type="GO" id="GO:0009767">
    <property type="term" value="P:photosynthetic electron transport chain"/>
    <property type="evidence" value="ECO:0007669"/>
    <property type="project" value="InterPro"/>
</dbReference>
<dbReference type="InterPro" id="IPR000932">
    <property type="entry name" value="PS_antenna-like"/>
</dbReference>
<accession>A0A4D6MG52</accession>
<protein>
    <submittedName>
        <fullName evidence="10">Photosystem II CP47 chlorophyll apoprotein</fullName>
    </submittedName>
</protein>
<dbReference type="SUPFAM" id="SSF161077">
    <property type="entry name" value="Photosystem II antenna protein-like"/>
    <property type="match status" value="1"/>
</dbReference>
<keyword evidence="4" id="KW-0934">Plastid</keyword>
<proteinExistence type="predicted"/>
<dbReference type="GO" id="GO:0016168">
    <property type="term" value="F:chlorophyll binding"/>
    <property type="evidence" value="ECO:0007669"/>
    <property type="project" value="UniProtKB-KW"/>
</dbReference>
<comment type="subcellular location">
    <subcellularLocation>
        <location evidence="1">Membrane</location>
        <topology evidence="1">Multi-pass membrane protein</topology>
    </subcellularLocation>
</comment>
<reference evidence="10 11" key="1">
    <citation type="submission" date="2019-04" db="EMBL/GenBank/DDBJ databases">
        <title>An improved genome assembly and genetic linkage map for asparagus bean, Vigna unguiculata ssp. sesquipedialis.</title>
        <authorList>
            <person name="Xia Q."/>
            <person name="Zhang R."/>
            <person name="Dong Y."/>
        </authorList>
    </citation>
    <scope>NUCLEOTIDE SEQUENCE [LARGE SCALE GENOMIC DNA]</scope>
    <source>
        <tissue evidence="10">Leaf</tissue>
    </source>
</reference>
<evidence type="ECO:0000256" key="1">
    <source>
        <dbReference type="ARBA" id="ARBA00004141"/>
    </source>
</evidence>
<dbReference type="Pfam" id="PF00421">
    <property type="entry name" value="PSII"/>
    <property type="match status" value="1"/>
</dbReference>
<sequence>MRRLQLRSRSSSRPVTVRNASPSFCLAVASRSVTVAVAIDHHLAVKHWSHLPSATWILIQVHPHLSRDTALVAGWTGSMALYELAVFDPSDPVLDPMWRQGMFVIPLSLIHISFHEEVATALAFAFASRHCSQRLAVVLPRRRVPICDSRRRYRPPSRRQTLVASPLCNCSAVSPVLCPCLLYTSRFMRRLQLRSRSRSRPVTVRNASPSFCLAVASRSVTVAVAIDHHLAVKHWSHLPSATVVQ</sequence>
<keyword evidence="7" id="KW-0157">Chromophore</keyword>
<gene>
    <name evidence="10" type="ORF">DEO72_LG7g1059</name>
</gene>
<evidence type="ECO:0000256" key="3">
    <source>
        <dbReference type="ARBA" id="ARBA00022531"/>
    </source>
</evidence>
<dbReference type="GO" id="GO:0009523">
    <property type="term" value="C:photosystem II"/>
    <property type="evidence" value="ECO:0007669"/>
    <property type="project" value="UniProtKB-KW"/>
</dbReference>
<keyword evidence="11" id="KW-1185">Reference proteome</keyword>
<dbReference type="AlphaFoldDB" id="A0A4D6MG52"/>
<evidence type="ECO:0000256" key="6">
    <source>
        <dbReference type="ARBA" id="ARBA00022989"/>
    </source>
</evidence>
<evidence type="ECO:0000256" key="2">
    <source>
        <dbReference type="ARBA" id="ARBA00022494"/>
    </source>
</evidence>
<keyword evidence="8" id="KW-0472">Membrane</keyword>
<evidence type="ECO:0000256" key="5">
    <source>
        <dbReference type="ARBA" id="ARBA00022692"/>
    </source>
</evidence>
<keyword evidence="6" id="KW-1133">Transmembrane helix</keyword>
<organism evidence="10 11">
    <name type="scientific">Vigna unguiculata</name>
    <name type="common">Cowpea</name>
    <dbReference type="NCBI Taxonomy" id="3917"/>
    <lineage>
        <taxon>Eukaryota</taxon>
        <taxon>Viridiplantae</taxon>
        <taxon>Streptophyta</taxon>
        <taxon>Embryophyta</taxon>
        <taxon>Tracheophyta</taxon>
        <taxon>Spermatophyta</taxon>
        <taxon>Magnoliopsida</taxon>
        <taxon>eudicotyledons</taxon>
        <taxon>Gunneridae</taxon>
        <taxon>Pentapetalae</taxon>
        <taxon>rosids</taxon>
        <taxon>fabids</taxon>
        <taxon>Fabales</taxon>
        <taxon>Fabaceae</taxon>
        <taxon>Papilionoideae</taxon>
        <taxon>50 kb inversion clade</taxon>
        <taxon>NPAAA clade</taxon>
        <taxon>indigoferoid/millettioid clade</taxon>
        <taxon>Phaseoleae</taxon>
        <taxon>Vigna</taxon>
    </lineage>
</organism>
<keyword evidence="5" id="KW-0812">Transmembrane</keyword>
<evidence type="ECO:0000256" key="7">
    <source>
        <dbReference type="ARBA" id="ARBA00022991"/>
    </source>
</evidence>
<dbReference type="EMBL" id="CP039351">
    <property type="protein sequence ID" value="QCD99773.1"/>
    <property type="molecule type" value="Genomic_DNA"/>
</dbReference>
<name>A0A4D6MG52_VIGUN</name>
<evidence type="ECO:0000313" key="10">
    <source>
        <dbReference type="EMBL" id="QCD99773.1"/>
    </source>
</evidence>
<evidence type="ECO:0000256" key="8">
    <source>
        <dbReference type="ARBA" id="ARBA00023136"/>
    </source>
</evidence>
<evidence type="ECO:0000256" key="4">
    <source>
        <dbReference type="ARBA" id="ARBA00022640"/>
    </source>
</evidence>
<dbReference type="Proteomes" id="UP000501690">
    <property type="component" value="Linkage Group LG7"/>
</dbReference>
<evidence type="ECO:0000313" key="11">
    <source>
        <dbReference type="Proteomes" id="UP000501690"/>
    </source>
</evidence>
<keyword evidence="9" id="KW-0604">Photosystem II</keyword>
<dbReference type="InterPro" id="IPR036001">
    <property type="entry name" value="PS_II_antenna-like_sf"/>
</dbReference>